<dbReference type="Proteomes" id="UP001157167">
    <property type="component" value="Unassembled WGS sequence"/>
</dbReference>
<sequence>MSTEAALPLPQTAFILDRGEPDRGSALDGLLNHLLNGVVYGRMEYRDGQPHDFRNLYTNAAFHRLTGLPDVVGRFISEVIPGIQASDPQLLDILGRVARGGKPETFVTHLKALDEWFSVSVYCPKLDHFVAFFDVITERKKAEMALEERARQLQFVLEGSELGFWDWDIVTGKVERNPQWGLILGYTFEELQATAQQWSDFVHPDDRERAWASVFDAVEGRTTAHKLEYRMLHKDGSIRWILDQAKVMQRDENGKATRMCGTHTDITERKLLEEELRRQAHVDYLTGVYNRRHFMERAEHELHRAHRYGGPLSMLMLDVDHFKLINDRYGHKVGDIVLKAVADLCHATFRDVDILGRLGGEEFAVLLPETDQHFAIEAAERLRETITNARIPLAGGPPVTFSVSIGVSSLSAPDDNIDVLLSLADKALYAAKESGRNRVCGASG</sequence>
<dbReference type="PANTHER" id="PTHR46663:SF4">
    <property type="entry name" value="DIGUANYLATE CYCLASE DGCT-RELATED"/>
    <property type="match status" value="1"/>
</dbReference>
<evidence type="ECO:0000259" key="3">
    <source>
        <dbReference type="PROSITE" id="PS50887"/>
    </source>
</evidence>
<dbReference type="InterPro" id="IPR035965">
    <property type="entry name" value="PAS-like_dom_sf"/>
</dbReference>
<accession>A0ABQ6FG05</accession>
<dbReference type="InterPro" id="IPR000160">
    <property type="entry name" value="GGDEF_dom"/>
</dbReference>
<dbReference type="InterPro" id="IPR000014">
    <property type="entry name" value="PAS"/>
</dbReference>
<dbReference type="Pfam" id="PF00990">
    <property type="entry name" value="GGDEF"/>
    <property type="match status" value="1"/>
</dbReference>
<dbReference type="InterPro" id="IPR013655">
    <property type="entry name" value="PAS_fold_3"/>
</dbReference>
<dbReference type="InterPro" id="IPR043128">
    <property type="entry name" value="Rev_trsase/Diguanyl_cyclase"/>
</dbReference>
<dbReference type="InterPro" id="IPR029787">
    <property type="entry name" value="Nucleotide_cyclase"/>
</dbReference>
<dbReference type="PROSITE" id="PS50887">
    <property type="entry name" value="GGDEF"/>
    <property type="match status" value="1"/>
</dbReference>
<dbReference type="EMBL" id="BSPX01000075">
    <property type="protein sequence ID" value="GLT24182.1"/>
    <property type="molecule type" value="Genomic_DNA"/>
</dbReference>
<gene>
    <name evidence="4" type="ORF">GCM10007933_36540</name>
</gene>
<name>A0ABQ6FG05_9RHOO</name>
<dbReference type="NCBIfam" id="TIGR00254">
    <property type="entry name" value="GGDEF"/>
    <property type="match status" value="1"/>
</dbReference>
<evidence type="ECO:0000259" key="1">
    <source>
        <dbReference type="PROSITE" id="PS50112"/>
    </source>
</evidence>
<dbReference type="InterPro" id="IPR000700">
    <property type="entry name" value="PAS-assoc_C"/>
</dbReference>
<dbReference type="CDD" id="cd00130">
    <property type="entry name" value="PAS"/>
    <property type="match status" value="1"/>
</dbReference>
<dbReference type="CDD" id="cd01949">
    <property type="entry name" value="GGDEF"/>
    <property type="match status" value="1"/>
</dbReference>
<dbReference type="Gene3D" id="3.30.70.270">
    <property type="match status" value="1"/>
</dbReference>
<dbReference type="Pfam" id="PF08447">
    <property type="entry name" value="PAS_3"/>
    <property type="match status" value="1"/>
</dbReference>
<dbReference type="SMART" id="SM00267">
    <property type="entry name" value="GGDEF"/>
    <property type="match status" value="1"/>
</dbReference>
<evidence type="ECO:0000259" key="2">
    <source>
        <dbReference type="PROSITE" id="PS50113"/>
    </source>
</evidence>
<reference evidence="5" key="1">
    <citation type="journal article" date="2019" name="Int. J. Syst. Evol. Microbiol.">
        <title>The Global Catalogue of Microorganisms (GCM) 10K type strain sequencing project: providing services to taxonomists for standard genome sequencing and annotation.</title>
        <authorList>
            <consortium name="The Broad Institute Genomics Platform"/>
            <consortium name="The Broad Institute Genome Sequencing Center for Infectious Disease"/>
            <person name="Wu L."/>
            <person name="Ma J."/>
        </authorList>
    </citation>
    <scope>NUCLEOTIDE SEQUENCE [LARGE SCALE GENOMIC DNA]</scope>
    <source>
        <strain evidence="5">NBRC 102407</strain>
    </source>
</reference>
<organism evidence="4 5">
    <name type="scientific">Zoogloea oryzae</name>
    <dbReference type="NCBI Taxonomy" id="310767"/>
    <lineage>
        <taxon>Bacteria</taxon>
        <taxon>Pseudomonadati</taxon>
        <taxon>Pseudomonadota</taxon>
        <taxon>Betaproteobacteria</taxon>
        <taxon>Rhodocyclales</taxon>
        <taxon>Zoogloeaceae</taxon>
        <taxon>Zoogloea</taxon>
    </lineage>
</organism>
<comment type="caution">
    <text evidence="4">The sequence shown here is derived from an EMBL/GenBank/DDBJ whole genome shotgun (WGS) entry which is preliminary data.</text>
</comment>
<dbReference type="PROSITE" id="PS50112">
    <property type="entry name" value="PAS"/>
    <property type="match status" value="1"/>
</dbReference>
<dbReference type="RefSeq" id="WP_284189346.1">
    <property type="nucleotide sequence ID" value="NZ_BSPX01000075.1"/>
</dbReference>
<dbReference type="Gene3D" id="2.10.70.100">
    <property type="match status" value="1"/>
</dbReference>
<dbReference type="SUPFAM" id="SSF55785">
    <property type="entry name" value="PYP-like sensor domain (PAS domain)"/>
    <property type="match status" value="2"/>
</dbReference>
<protein>
    <recommendedName>
        <fullName evidence="6">Diguanylate cyclase</fullName>
    </recommendedName>
</protein>
<feature type="domain" description="GGDEF" evidence="3">
    <location>
        <begin position="310"/>
        <end position="444"/>
    </location>
</feature>
<evidence type="ECO:0000313" key="4">
    <source>
        <dbReference type="EMBL" id="GLT24182.1"/>
    </source>
</evidence>
<dbReference type="SMART" id="SM00091">
    <property type="entry name" value="PAS"/>
    <property type="match status" value="2"/>
</dbReference>
<dbReference type="SMART" id="SM00086">
    <property type="entry name" value="PAC"/>
    <property type="match status" value="1"/>
</dbReference>
<dbReference type="Gene3D" id="3.30.450.20">
    <property type="entry name" value="PAS domain"/>
    <property type="match status" value="2"/>
</dbReference>
<dbReference type="InterPro" id="IPR001610">
    <property type="entry name" value="PAC"/>
</dbReference>
<evidence type="ECO:0008006" key="6">
    <source>
        <dbReference type="Google" id="ProtNLM"/>
    </source>
</evidence>
<dbReference type="PANTHER" id="PTHR46663">
    <property type="entry name" value="DIGUANYLATE CYCLASE DGCT-RELATED"/>
    <property type="match status" value="1"/>
</dbReference>
<evidence type="ECO:0000313" key="5">
    <source>
        <dbReference type="Proteomes" id="UP001157167"/>
    </source>
</evidence>
<dbReference type="InterPro" id="IPR052163">
    <property type="entry name" value="DGC-Regulatory_Protein"/>
</dbReference>
<dbReference type="PROSITE" id="PS50113">
    <property type="entry name" value="PAC"/>
    <property type="match status" value="1"/>
</dbReference>
<keyword evidence="5" id="KW-1185">Reference proteome</keyword>
<feature type="domain" description="PAS" evidence="1">
    <location>
        <begin position="149"/>
        <end position="221"/>
    </location>
</feature>
<proteinExistence type="predicted"/>
<dbReference type="SUPFAM" id="SSF55073">
    <property type="entry name" value="Nucleotide cyclase"/>
    <property type="match status" value="1"/>
</dbReference>
<dbReference type="NCBIfam" id="TIGR00229">
    <property type="entry name" value="sensory_box"/>
    <property type="match status" value="1"/>
</dbReference>
<feature type="domain" description="PAC" evidence="2">
    <location>
        <begin position="225"/>
        <end position="278"/>
    </location>
</feature>